<evidence type="ECO:0000313" key="1">
    <source>
        <dbReference type="Ensembl" id="ENSPLOP00000008741.1"/>
    </source>
</evidence>
<dbReference type="OMA" id="WELISLC"/>
<reference evidence="1" key="1">
    <citation type="journal article" date="2019" name="bioRxiv">
        <title>Long live the king: chromosome-level assembly of the lion (Panthera leo) using linked-read, Hi-C, and long read data.</title>
        <authorList>
            <person name="Armstrong E.E."/>
            <person name="Taylor R.W."/>
            <person name="Miller D.E."/>
            <person name="Kaelin C."/>
            <person name="Barsh G."/>
            <person name="Hadly E.A."/>
            <person name="Petrov D."/>
        </authorList>
    </citation>
    <scope>NUCLEOTIDE SEQUENCE [LARGE SCALE GENOMIC DNA]</scope>
</reference>
<protein>
    <submittedName>
        <fullName evidence="1">Uncharacterized protein</fullName>
    </submittedName>
</protein>
<organism evidence="1 2">
    <name type="scientific">Panthera leo</name>
    <name type="common">Lion</name>
    <dbReference type="NCBI Taxonomy" id="9689"/>
    <lineage>
        <taxon>Eukaryota</taxon>
        <taxon>Metazoa</taxon>
        <taxon>Chordata</taxon>
        <taxon>Craniata</taxon>
        <taxon>Vertebrata</taxon>
        <taxon>Euteleostomi</taxon>
        <taxon>Mammalia</taxon>
        <taxon>Eutheria</taxon>
        <taxon>Laurasiatheria</taxon>
        <taxon>Carnivora</taxon>
        <taxon>Feliformia</taxon>
        <taxon>Felidae</taxon>
        <taxon>Pantherinae</taxon>
        <taxon>Panthera</taxon>
    </lineage>
</organism>
<reference evidence="1" key="2">
    <citation type="submission" date="2025-08" db="UniProtKB">
        <authorList>
            <consortium name="Ensembl"/>
        </authorList>
    </citation>
    <scope>IDENTIFICATION</scope>
</reference>
<evidence type="ECO:0000313" key="2">
    <source>
        <dbReference type="Proteomes" id="UP000694399"/>
    </source>
</evidence>
<name>A0A8C8WT09_PANLE</name>
<dbReference type="GeneTree" id="ENSGT01150000290268"/>
<keyword evidence="2" id="KW-1185">Reference proteome</keyword>
<dbReference type="Proteomes" id="UP000694399">
    <property type="component" value="Chromosome E1"/>
</dbReference>
<accession>A0A8C8WT09</accession>
<sequence length="62" mass="7307">VASVWELISLCSGPVLHSDDVMLKRRKWEPRKKNQRSLMMTWALVFLTKPVFCNLFNKELNT</sequence>
<dbReference type="AlphaFoldDB" id="A0A8C8WT09"/>
<proteinExistence type="predicted"/>
<dbReference type="Ensembl" id="ENSPLOT00000009689.1">
    <property type="protein sequence ID" value="ENSPLOP00000008741.1"/>
    <property type="gene ID" value="ENSPLOG00000006467.1"/>
</dbReference>
<reference evidence="1" key="3">
    <citation type="submission" date="2025-09" db="UniProtKB">
        <authorList>
            <consortium name="Ensembl"/>
        </authorList>
    </citation>
    <scope>IDENTIFICATION</scope>
</reference>